<keyword evidence="8" id="KW-1185">Reference proteome</keyword>
<gene>
    <name evidence="7" type="ORF">GRF29_69g398718</name>
</gene>
<feature type="active site" description="Nucleophile" evidence="5">
    <location>
        <position position="57"/>
    </location>
</feature>
<evidence type="ECO:0000256" key="2">
    <source>
        <dbReference type="ARBA" id="ARBA00022801"/>
    </source>
</evidence>
<evidence type="ECO:0000256" key="3">
    <source>
        <dbReference type="ARBA" id="ARBA00022963"/>
    </source>
</evidence>
<dbReference type="InterPro" id="IPR002641">
    <property type="entry name" value="PNPLA_dom"/>
</dbReference>
<evidence type="ECO:0000259" key="6">
    <source>
        <dbReference type="PROSITE" id="PS51635"/>
    </source>
</evidence>
<dbReference type="AlphaFoldDB" id="A0AAN6RJ10"/>
<feature type="short sequence motif" description="GXGXXG" evidence="5">
    <location>
        <begin position="13"/>
        <end position="18"/>
    </location>
</feature>
<evidence type="ECO:0000313" key="8">
    <source>
        <dbReference type="Proteomes" id="UP001280581"/>
    </source>
</evidence>
<feature type="short sequence motif" description="DGA/G" evidence="5">
    <location>
        <begin position="202"/>
        <end position="204"/>
    </location>
</feature>
<proteinExistence type="predicted"/>
<protein>
    <recommendedName>
        <fullName evidence="6">PNPLA domain-containing protein</fullName>
    </recommendedName>
</protein>
<keyword evidence="2 5" id="KW-0378">Hydrolase</keyword>
<dbReference type="GO" id="GO:0019369">
    <property type="term" value="P:arachidonate metabolic process"/>
    <property type="evidence" value="ECO:0007669"/>
    <property type="project" value="TreeGrafter"/>
</dbReference>
<dbReference type="GO" id="GO:0046486">
    <property type="term" value="P:glycerolipid metabolic process"/>
    <property type="evidence" value="ECO:0007669"/>
    <property type="project" value="UniProtKB-ARBA"/>
</dbReference>
<dbReference type="GO" id="GO:0047499">
    <property type="term" value="F:calcium-independent phospholipase A2 activity"/>
    <property type="evidence" value="ECO:0007669"/>
    <property type="project" value="TreeGrafter"/>
</dbReference>
<keyword evidence="4 5" id="KW-0443">Lipid metabolism</keyword>
<dbReference type="CDD" id="cd07216">
    <property type="entry name" value="Pat17_PNPLA8_PNPLA9_like3"/>
    <property type="match status" value="1"/>
</dbReference>
<dbReference type="Gene3D" id="3.40.1090.10">
    <property type="entry name" value="Cytosolic phospholipase A2 catalytic domain"/>
    <property type="match status" value="1"/>
</dbReference>
<keyword evidence="1" id="KW-0677">Repeat</keyword>
<reference evidence="7 8" key="1">
    <citation type="submission" date="2021-02" db="EMBL/GenBank/DDBJ databases">
        <title>Genome assembly of Pseudopithomyces chartarum.</title>
        <authorList>
            <person name="Jauregui R."/>
            <person name="Singh J."/>
            <person name="Voisey C."/>
        </authorList>
    </citation>
    <scope>NUCLEOTIDE SEQUENCE [LARGE SCALE GENOMIC DNA]</scope>
    <source>
        <strain evidence="7 8">AGR01</strain>
    </source>
</reference>
<organism evidence="7 8">
    <name type="scientific">Pseudopithomyces chartarum</name>
    <dbReference type="NCBI Taxonomy" id="1892770"/>
    <lineage>
        <taxon>Eukaryota</taxon>
        <taxon>Fungi</taxon>
        <taxon>Dikarya</taxon>
        <taxon>Ascomycota</taxon>
        <taxon>Pezizomycotina</taxon>
        <taxon>Dothideomycetes</taxon>
        <taxon>Pleosporomycetidae</taxon>
        <taxon>Pleosporales</taxon>
        <taxon>Massarineae</taxon>
        <taxon>Didymosphaeriaceae</taxon>
        <taxon>Pseudopithomyces</taxon>
    </lineage>
</organism>
<evidence type="ECO:0000256" key="1">
    <source>
        <dbReference type="ARBA" id="ARBA00022737"/>
    </source>
</evidence>
<dbReference type="SUPFAM" id="SSF52151">
    <property type="entry name" value="FabD/lysophospholipase-like"/>
    <property type="match status" value="1"/>
</dbReference>
<dbReference type="PROSITE" id="PS51635">
    <property type="entry name" value="PNPLA"/>
    <property type="match status" value="1"/>
</dbReference>
<evidence type="ECO:0000256" key="4">
    <source>
        <dbReference type="ARBA" id="ARBA00023098"/>
    </source>
</evidence>
<comment type="caution">
    <text evidence="7">The sequence shown here is derived from an EMBL/GenBank/DDBJ whole genome shotgun (WGS) entry which is preliminary data.</text>
</comment>
<dbReference type="GO" id="GO:0016020">
    <property type="term" value="C:membrane"/>
    <property type="evidence" value="ECO:0007669"/>
    <property type="project" value="TreeGrafter"/>
</dbReference>
<dbReference type="Gene3D" id="3.40.50.300">
    <property type="entry name" value="P-loop containing nucleotide triphosphate hydrolases"/>
    <property type="match status" value="1"/>
</dbReference>
<feature type="active site" description="Proton acceptor" evidence="5">
    <location>
        <position position="202"/>
    </location>
</feature>
<dbReference type="InterPro" id="IPR056884">
    <property type="entry name" value="NPHP3-like_N"/>
</dbReference>
<keyword evidence="3 5" id="KW-0442">Lipid degradation</keyword>
<feature type="short sequence motif" description="GXSXG" evidence="5">
    <location>
        <begin position="55"/>
        <end position="59"/>
    </location>
</feature>
<dbReference type="InterPro" id="IPR027417">
    <property type="entry name" value="P-loop_NTPase"/>
</dbReference>
<evidence type="ECO:0000313" key="7">
    <source>
        <dbReference type="EMBL" id="KAK3209002.1"/>
    </source>
</evidence>
<sequence length="631" mass="70970">MSSGSLCLLSLDGGGVRGLSTLFILREIMVALNHAREVGGQSPVKPCDVFDLIGGTSTGGLIAIMLGRLEMDVDECIEAYTKLSKAVFSKRESRIGLGIKGNLKAKFSSQKLREAIESVLKEKGFALDAPFNDKHTEISRSCRTFVCSCDRTTKDVVRIKSYDIPGKSSPIRPLTIVEAALATSAAPSFFDRIDIDDVIYLDGALGANNPVKQVVREASDIWFKERGEPDLQENVKCVLSLGTGHPGISPVRDDKAYKFLSETLTKMVTDTEKIAEEFADSWRGPLDKGCYFRFNVQHGLENVGLEEFNKKGEIQSTTSSYLEQRTNQLSVGRFERIARRWEVWFGKKLCDDIFERISDYDPDLNLHLIARQRCPHTTEWILSYPDYQYWEAEPSGTLWLTGKIGSGKTFITATVIESLSDGAFIGHYFFQPLRPSRLKASDLLRSYIWQMIAFMDACEIKVPRDIVSEITRIFGPKSSFPSLTDIVSSCFLPLAKTMTRHKLKLFYIVDGLDACTPEEYSCVLTSFQDLLNVVDCHAFMSAREVSNSQVSSTKVCTIQLSGHHTCDDIQVFIDWKMEEKERTDGSLTTDEKLRAHVIEVLNSRAHLISTQYGIVRPIERFATHWKIFQKI</sequence>
<dbReference type="Proteomes" id="UP001280581">
    <property type="component" value="Unassembled WGS sequence"/>
</dbReference>
<dbReference type="PANTHER" id="PTHR24185:SF1">
    <property type="entry name" value="CALCIUM-INDEPENDENT PHOSPHOLIPASE A2-GAMMA"/>
    <property type="match status" value="1"/>
</dbReference>
<accession>A0AAN6RJ10</accession>
<name>A0AAN6RJ10_9PLEO</name>
<dbReference type="EMBL" id="WVTA01000006">
    <property type="protein sequence ID" value="KAK3209002.1"/>
    <property type="molecule type" value="Genomic_DNA"/>
</dbReference>
<dbReference type="Pfam" id="PF24883">
    <property type="entry name" value="NPHP3_N"/>
    <property type="match status" value="1"/>
</dbReference>
<feature type="domain" description="PNPLA" evidence="6">
    <location>
        <begin position="9"/>
        <end position="215"/>
    </location>
</feature>
<dbReference type="InterPro" id="IPR016035">
    <property type="entry name" value="Acyl_Trfase/lysoPLipase"/>
</dbReference>
<dbReference type="PANTHER" id="PTHR24185">
    <property type="entry name" value="CALCIUM-INDEPENDENT PHOSPHOLIPASE A2-GAMMA"/>
    <property type="match status" value="1"/>
</dbReference>
<dbReference type="GO" id="GO:0016042">
    <property type="term" value="P:lipid catabolic process"/>
    <property type="evidence" value="ECO:0007669"/>
    <property type="project" value="UniProtKB-UniRule"/>
</dbReference>
<dbReference type="Pfam" id="PF01734">
    <property type="entry name" value="Patatin"/>
    <property type="match status" value="1"/>
</dbReference>
<evidence type="ECO:0000256" key="5">
    <source>
        <dbReference type="PROSITE-ProRule" id="PRU01161"/>
    </source>
</evidence>